<feature type="region of interest" description="Disordered" evidence="4">
    <location>
        <begin position="569"/>
        <end position="593"/>
    </location>
</feature>
<organism evidence="5">
    <name type="scientific">Lepeophtheirus salmonis</name>
    <name type="common">Salmon louse</name>
    <name type="synonym">Caligus salmonis</name>
    <dbReference type="NCBI Taxonomy" id="72036"/>
    <lineage>
        <taxon>Eukaryota</taxon>
        <taxon>Metazoa</taxon>
        <taxon>Ecdysozoa</taxon>
        <taxon>Arthropoda</taxon>
        <taxon>Crustacea</taxon>
        <taxon>Multicrustacea</taxon>
        <taxon>Hexanauplia</taxon>
        <taxon>Copepoda</taxon>
        <taxon>Siphonostomatoida</taxon>
        <taxon>Caligidae</taxon>
        <taxon>Lepeophtheirus</taxon>
    </lineage>
</organism>
<feature type="compositionally biased region" description="Low complexity" evidence="4">
    <location>
        <begin position="1000"/>
        <end position="1031"/>
    </location>
</feature>
<feature type="repeat" description="Filamin" evidence="3">
    <location>
        <begin position="1249"/>
        <end position="1342"/>
    </location>
</feature>
<comment type="similarity">
    <text evidence="1">Belongs to the filamin family.</text>
</comment>
<dbReference type="PANTHER" id="PTHR38537">
    <property type="entry name" value="JITTERBUG, ISOFORM N"/>
    <property type="match status" value="1"/>
</dbReference>
<feature type="repeat" description="Filamin" evidence="3">
    <location>
        <begin position="1168"/>
        <end position="1238"/>
    </location>
</feature>
<feature type="compositionally biased region" description="Polar residues" evidence="4">
    <location>
        <begin position="1040"/>
        <end position="1054"/>
    </location>
</feature>
<dbReference type="Pfam" id="PF00630">
    <property type="entry name" value="Filamin"/>
    <property type="match status" value="7"/>
</dbReference>
<dbReference type="EMBL" id="HACA01010850">
    <property type="protein sequence ID" value="CDW28211.1"/>
    <property type="molecule type" value="Transcribed_RNA"/>
</dbReference>
<proteinExistence type="inferred from homology"/>
<feature type="repeat" description="Filamin" evidence="3">
    <location>
        <begin position="484"/>
        <end position="560"/>
    </location>
</feature>
<evidence type="ECO:0000256" key="1">
    <source>
        <dbReference type="ARBA" id="ARBA00009238"/>
    </source>
</evidence>
<evidence type="ECO:0000256" key="2">
    <source>
        <dbReference type="ARBA" id="ARBA00022737"/>
    </source>
</evidence>
<feature type="compositionally biased region" description="Polar residues" evidence="4">
    <location>
        <begin position="712"/>
        <end position="732"/>
    </location>
</feature>
<reference evidence="5" key="1">
    <citation type="submission" date="2014-05" db="EMBL/GenBank/DDBJ databases">
        <authorList>
            <person name="Chronopoulou M."/>
        </authorList>
    </citation>
    <scope>NUCLEOTIDE SEQUENCE</scope>
    <source>
        <tissue evidence="5">Whole organism</tissue>
    </source>
</reference>
<feature type="compositionally biased region" description="Low complexity" evidence="4">
    <location>
        <begin position="866"/>
        <end position="882"/>
    </location>
</feature>
<feature type="compositionally biased region" description="Polar residues" evidence="4">
    <location>
        <begin position="844"/>
        <end position="858"/>
    </location>
</feature>
<dbReference type="SMART" id="SM00557">
    <property type="entry name" value="IG_FLMN"/>
    <property type="match status" value="7"/>
</dbReference>
<feature type="compositionally biased region" description="Polar residues" evidence="4">
    <location>
        <begin position="883"/>
        <end position="906"/>
    </location>
</feature>
<feature type="repeat" description="Filamin" evidence="3">
    <location>
        <begin position="1359"/>
        <end position="1440"/>
    </location>
</feature>
<dbReference type="PROSITE" id="PS50194">
    <property type="entry name" value="FILAMIN_REPEAT"/>
    <property type="match status" value="9"/>
</dbReference>
<evidence type="ECO:0000256" key="4">
    <source>
        <dbReference type="SAM" id="MobiDB-lite"/>
    </source>
</evidence>
<dbReference type="GO" id="GO:0051015">
    <property type="term" value="F:actin filament binding"/>
    <property type="evidence" value="ECO:0007669"/>
    <property type="project" value="InterPro"/>
</dbReference>
<evidence type="ECO:0000256" key="3">
    <source>
        <dbReference type="PROSITE-ProRule" id="PRU00087"/>
    </source>
</evidence>
<accession>A0A0K2TS26</accession>
<dbReference type="SUPFAM" id="SSF81296">
    <property type="entry name" value="E set domains"/>
    <property type="match status" value="9"/>
</dbReference>
<dbReference type="InterPro" id="IPR001298">
    <property type="entry name" value="Filamin/ABP280_rpt"/>
</dbReference>
<dbReference type="InterPro" id="IPR017868">
    <property type="entry name" value="Filamin/ABP280_repeat-like"/>
</dbReference>
<feature type="repeat" description="Filamin" evidence="3">
    <location>
        <begin position="127"/>
        <end position="207"/>
    </location>
</feature>
<feature type="repeat" description="Filamin" evidence="3">
    <location>
        <begin position="205"/>
        <end position="301"/>
    </location>
</feature>
<feature type="region of interest" description="Disordered" evidence="4">
    <location>
        <begin position="948"/>
        <end position="1055"/>
    </location>
</feature>
<feature type="repeat" description="Filamin" evidence="3">
    <location>
        <begin position="28"/>
        <end position="117"/>
    </location>
</feature>
<evidence type="ECO:0000313" key="5">
    <source>
        <dbReference type="EMBL" id="CDW28211.1"/>
    </source>
</evidence>
<dbReference type="GO" id="GO:0030036">
    <property type="term" value="P:actin cytoskeleton organization"/>
    <property type="evidence" value="ECO:0007669"/>
    <property type="project" value="InterPro"/>
</dbReference>
<dbReference type="InterPro" id="IPR044801">
    <property type="entry name" value="Filamin"/>
</dbReference>
<feature type="compositionally biased region" description="Low complexity" evidence="4">
    <location>
        <begin position="571"/>
        <end position="593"/>
    </location>
</feature>
<sequence>MANPNVEYLGVMSWAAQFQWIADRTPPGDRLEMKCSTLKTKVGEECNFKVDLLDEDIHPENLNAQVIGPSGPIYVNWDFIPGSGGTAYFQPSEVGMHKVLVTNEGEAVRGAPHFTRVMPSSKKDYDGIEPCAVESTVEVLINPHHAARPELLEVTAYSPTKRPLGCPVTEDNGTFYASFQPDEAGEWKIHVTYNNEDIENSPFKCMVFNPRAIHIPDQAAARTARPGDPFTFTVDASKTGWGEVGIDVAFENESIRRTFYVEEIAHRIYRVTFTPQARGKHKVYVYLHGMEVKGSPFSLKIGKDLKEKSKPSSELFRADKRVSRYKTFEEQRLEERKNYFTEKEIPIQAAPLAPPRVRRDKSKSVKDFKSEKKHQTTALFDSEHRTDDGMDLIPVKRKIEFDCPLLVDDDKNIKRGDISVEIRDPDDRKCYTNIRLNENRSFTCDFTTTKVGKHEIVVIICGNKLNCTPHFYTYDASKINIKDIPPGYVGSPVEFEIDGTGAGYGNLELVVNGGRVSSHVSKKSNSKYHASFIPHDMGRHRMDITFNGEKIPHSTWFVEVKDSNAKLTSPSLVTGKSTTTSTNNYNSSSVSNGVNHYATVNKQHHIEEPSSRLSSSDFNKLKVYDSTLSANSSKLYDSTLSAKSTKVYDSTLSTKSTKVYDTTHSVNSTKVYDSTNTAKAHDSALSAKSAKGPDHNLSTLSSYVPLRASLSPVRNSDSKSSTTRNESVSNHMNNKSSTVSNTISTVTKSLTNKNYSINDINNLLDTTTTRETRTTPEIPSSTNTYKSNEIVNGHSNEYYKNILNKKENSLKTEKKEFGEYSSLMTPSLLTMTKSVPIKTEDIYSSTTKATSPHKSSYVTENHESHSNTNNTNNHNNNVSSVTKSMRTTQHQYSSSSVTENAKPSPTMYSTTISKMIKNKNIDSDGNVEISALLNSPKEVSLTLSKVNSTDGNIKSSATIKDMDSKKSKTATTNSTPLSRIPRKSTPPKIDVSSIIETKSSKTQSYSTSNYSYSTTRNGEKTYTTTTSSSSLTKDDKNPEKAQQSTTTSNQSPRLNSYRGMAEKCSFDDEVIKNFKAGKPASFILKAPGHKKDEVEVNIISPERRPNIPCKIVDEGNGVFRIEFTTVEVGTYAVDVTVSGLTVPQSPFLAKAYDSSLIKVTDITDGVKGSLSTFWVDASKAGDGQLEISINDGEVSNSVQLLEGGKCLVTFTPTQSITHEIEVTFNDEQVPGSPFLSRITDVNELLNYEVNDSGFSRVSVTLDHLSMVPIGDPSQFTIHVADGDDAELAVSVQGPSDDIPVKVTGSVKNGFTAEFVPQEVGIHLILVEYNEIAVGGTPFYSKAYDVSSVDVSEIPKTNPGKTVTFAVDASEAGDGNLEIFVQSRKNFRDNYEAGYSLKTHVEPLGDAHFNVSFLPEELEDHIVCITFNDHNVPGKNLINIICNT</sequence>
<feature type="region of interest" description="Disordered" evidence="4">
    <location>
        <begin position="710"/>
        <end position="741"/>
    </location>
</feature>
<protein>
    <submittedName>
        <fullName evidence="5">Uncharacterized protein</fullName>
    </submittedName>
</protein>
<dbReference type="InterPro" id="IPR014756">
    <property type="entry name" value="Ig_E-set"/>
</dbReference>
<feature type="region of interest" description="Disordered" evidence="4">
    <location>
        <begin position="844"/>
        <end position="906"/>
    </location>
</feature>
<name>A0A0K2TS26_LEPSM</name>
<feature type="repeat" description="Filamin" evidence="3">
    <location>
        <begin position="1056"/>
        <end position="1151"/>
    </location>
</feature>
<feature type="compositionally biased region" description="Polar residues" evidence="4">
    <location>
        <begin position="948"/>
        <end position="958"/>
    </location>
</feature>
<dbReference type="PANTHER" id="PTHR38537:SF13">
    <property type="entry name" value="JITTERBUG, ISOFORM N"/>
    <property type="match status" value="1"/>
</dbReference>
<dbReference type="InterPro" id="IPR013783">
    <property type="entry name" value="Ig-like_fold"/>
</dbReference>
<dbReference type="OrthoDB" id="18740at2759"/>
<dbReference type="Gene3D" id="2.60.40.10">
    <property type="entry name" value="Immunoglobulins"/>
    <property type="match status" value="9"/>
</dbReference>
<feature type="repeat" description="Filamin" evidence="3">
    <location>
        <begin position="377"/>
        <end position="474"/>
    </location>
</feature>
<keyword evidence="2" id="KW-0677">Repeat</keyword>